<dbReference type="Proteomes" id="UP000192501">
    <property type="component" value="Unassembled WGS sequence"/>
</dbReference>
<protein>
    <recommendedName>
        <fullName evidence="3">RING-type E3 ubiquitin transferase</fullName>
        <ecNumber evidence="3">2.3.2.27</ecNumber>
    </recommendedName>
</protein>
<dbReference type="VEuPathDB" id="MicrosporidiaDB:HERIO_62"/>
<evidence type="ECO:0000256" key="12">
    <source>
        <dbReference type="PROSITE-ProRule" id="PRU00175"/>
    </source>
</evidence>
<keyword evidence="6" id="KW-0479">Metal-binding</keyword>
<evidence type="ECO:0000256" key="4">
    <source>
        <dbReference type="ARBA" id="ARBA00022679"/>
    </source>
</evidence>
<dbReference type="GO" id="GO:0016020">
    <property type="term" value="C:membrane"/>
    <property type="evidence" value="ECO:0007669"/>
    <property type="project" value="UniProtKB-SubCell"/>
</dbReference>
<dbReference type="GO" id="GO:0061630">
    <property type="term" value="F:ubiquitin protein ligase activity"/>
    <property type="evidence" value="ECO:0007669"/>
    <property type="project" value="UniProtKB-EC"/>
</dbReference>
<dbReference type="InterPro" id="IPR001841">
    <property type="entry name" value="Znf_RING"/>
</dbReference>
<evidence type="ECO:0000313" key="15">
    <source>
        <dbReference type="EMBL" id="ORD98262.1"/>
    </source>
</evidence>
<evidence type="ECO:0000256" key="1">
    <source>
        <dbReference type="ARBA" id="ARBA00000900"/>
    </source>
</evidence>
<gene>
    <name evidence="15" type="primary">RNF12</name>
    <name evidence="15" type="ORF">A0H76_25</name>
</gene>
<feature type="transmembrane region" description="Helical" evidence="13">
    <location>
        <begin position="63"/>
        <end position="82"/>
    </location>
</feature>
<evidence type="ECO:0000256" key="5">
    <source>
        <dbReference type="ARBA" id="ARBA00022692"/>
    </source>
</evidence>
<dbReference type="SUPFAM" id="SSF57850">
    <property type="entry name" value="RING/U-box"/>
    <property type="match status" value="1"/>
</dbReference>
<dbReference type="InterPro" id="IPR013083">
    <property type="entry name" value="Znf_RING/FYVE/PHD"/>
</dbReference>
<dbReference type="PROSITE" id="PS50089">
    <property type="entry name" value="ZF_RING_2"/>
    <property type="match status" value="1"/>
</dbReference>
<dbReference type="SMART" id="SM00184">
    <property type="entry name" value="RING"/>
    <property type="match status" value="1"/>
</dbReference>
<feature type="transmembrane region" description="Helical" evidence="13">
    <location>
        <begin position="29"/>
        <end position="51"/>
    </location>
</feature>
<evidence type="ECO:0000256" key="8">
    <source>
        <dbReference type="ARBA" id="ARBA00022786"/>
    </source>
</evidence>
<feature type="transmembrane region" description="Helical" evidence="13">
    <location>
        <begin position="136"/>
        <end position="169"/>
    </location>
</feature>
<feature type="domain" description="RING-type" evidence="14">
    <location>
        <begin position="191"/>
        <end position="232"/>
    </location>
</feature>
<keyword evidence="11 13" id="KW-0472">Membrane</keyword>
<keyword evidence="4" id="KW-0808">Transferase</keyword>
<dbReference type="EMBL" id="LTAI01000856">
    <property type="protein sequence ID" value="ORD98262.1"/>
    <property type="molecule type" value="Genomic_DNA"/>
</dbReference>
<evidence type="ECO:0000256" key="7">
    <source>
        <dbReference type="ARBA" id="ARBA00022771"/>
    </source>
</evidence>
<dbReference type="Gene3D" id="3.30.40.10">
    <property type="entry name" value="Zinc/RING finger domain, C3HC4 (zinc finger)"/>
    <property type="match status" value="1"/>
</dbReference>
<reference evidence="15 16" key="1">
    <citation type="journal article" date="2017" name="Environ. Microbiol.">
        <title>Decay of the glycolytic pathway and adaptation to intranuclear parasitism within Enterocytozoonidae microsporidia.</title>
        <authorList>
            <person name="Wiredu Boakye D."/>
            <person name="Jaroenlak P."/>
            <person name="Prachumwat A."/>
            <person name="Williams T.A."/>
            <person name="Bateman K.S."/>
            <person name="Itsathitphaisarn O."/>
            <person name="Sritunyalucksana K."/>
            <person name="Paszkiewicz K.H."/>
            <person name="Moore K.A."/>
            <person name="Stentiford G.D."/>
            <person name="Williams B.A."/>
        </authorList>
    </citation>
    <scope>NUCLEOTIDE SEQUENCE [LARGE SCALE GENOMIC DNA]</scope>
    <source>
        <strain evidence="16">canceri</strain>
    </source>
</reference>
<evidence type="ECO:0000256" key="3">
    <source>
        <dbReference type="ARBA" id="ARBA00012483"/>
    </source>
</evidence>
<keyword evidence="5 13" id="KW-0812">Transmembrane</keyword>
<evidence type="ECO:0000256" key="2">
    <source>
        <dbReference type="ARBA" id="ARBA00004141"/>
    </source>
</evidence>
<dbReference type="EC" id="2.3.2.27" evidence="3"/>
<keyword evidence="10 13" id="KW-1133">Transmembrane helix</keyword>
<evidence type="ECO:0000259" key="14">
    <source>
        <dbReference type="PROSITE" id="PS50089"/>
    </source>
</evidence>
<keyword evidence="7 12" id="KW-0863">Zinc-finger</keyword>
<dbReference type="GO" id="GO:0008270">
    <property type="term" value="F:zinc ion binding"/>
    <property type="evidence" value="ECO:0007669"/>
    <property type="project" value="UniProtKB-KW"/>
</dbReference>
<dbReference type="Pfam" id="PF13639">
    <property type="entry name" value="zf-RING_2"/>
    <property type="match status" value="1"/>
</dbReference>
<dbReference type="AlphaFoldDB" id="A0A1X0QEU4"/>
<evidence type="ECO:0000256" key="10">
    <source>
        <dbReference type="ARBA" id="ARBA00022989"/>
    </source>
</evidence>
<evidence type="ECO:0000256" key="9">
    <source>
        <dbReference type="ARBA" id="ARBA00022833"/>
    </source>
</evidence>
<evidence type="ECO:0000313" key="16">
    <source>
        <dbReference type="Proteomes" id="UP000192501"/>
    </source>
</evidence>
<accession>A0A1X0QEU4</accession>
<dbReference type="VEuPathDB" id="MicrosporidiaDB:A0H76_25"/>
<evidence type="ECO:0000256" key="11">
    <source>
        <dbReference type="ARBA" id="ARBA00023136"/>
    </source>
</evidence>
<evidence type="ECO:0000256" key="13">
    <source>
        <dbReference type="SAM" id="Phobius"/>
    </source>
</evidence>
<comment type="caution">
    <text evidence="15">The sequence shown here is derived from an EMBL/GenBank/DDBJ whole genome shotgun (WGS) entry which is preliminary data.</text>
</comment>
<sequence>MEQQTPEVIEVPAQRQRSRDLTALDCVRFLIILELLIKVVIVITTGTILFLEWDKTTSDQSLRIFLCVYVVLTITKGFVFYFKNKQFFMISRIPELDEDNDIALLNNILEATMLFWHIVGFHCLQDCTNCKITQPWLYYTTLLWVSFGFISFILPLLAIAMLLLLLSFLKPKLESVEYHEGCELPNDTKMCTICYEEYIEGIKIKILPCDHHFHADCIDEWISIRENCPLCKKNINILFDIVEGDETISI</sequence>
<comment type="subcellular location">
    <subcellularLocation>
        <location evidence="2">Membrane</location>
        <topology evidence="2">Multi-pass membrane protein</topology>
    </subcellularLocation>
</comment>
<evidence type="ECO:0000256" key="6">
    <source>
        <dbReference type="ARBA" id="ARBA00022723"/>
    </source>
</evidence>
<organism evidence="15 16">
    <name type="scientific">Hepatospora eriocheir</name>
    <dbReference type="NCBI Taxonomy" id="1081669"/>
    <lineage>
        <taxon>Eukaryota</taxon>
        <taxon>Fungi</taxon>
        <taxon>Fungi incertae sedis</taxon>
        <taxon>Microsporidia</taxon>
        <taxon>Hepatosporidae</taxon>
        <taxon>Hepatospora</taxon>
    </lineage>
</organism>
<keyword evidence="9" id="KW-0862">Zinc</keyword>
<proteinExistence type="predicted"/>
<name>A0A1X0QEU4_9MICR</name>
<comment type="catalytic activity">
    <reaction evidence="1">
        <text>S-ubiquitinyl-[E2 ubiquitin-conjugating enzyme]-L-cysteine + [acceptor protein]-L-lysine = [E2 ubiquitin-conjugating enzyme]-L-cysteine + N(6)-ubiquitinyl-[acceptor protein]-L-lysine.</text>
        <dbReference type="EC" id="2.3.2.27"/>
    </reaction>
</comment>
<keyword evidence="8" id="KW-0833">Ubl conjugation pathway</keyword>
<dbReference type="PANTHER" id="PTHR45977">
    <property type="entry name" value="TARGET OF ERK KINASE MPK-1"/>
    <property type="match status" value="1"/>
</dbReference>